<gene>
    <name evidence="2" type="ORF">ACFSKW_37350</name>
</gene>
<evidence type="ECO:0000256" key="1">
    <source>
        <dbReference type="SAM" id="SignalP"/>
    </source>
</evidence>
<dbReference type="RefSeq" id="WP_379578075.1">
    <property type="nucleotide sequence ID" value="NZ_JBHUFV010000055.1"/>
</dbReference>
<dbReference type="Proteomes" id="UP001597368">
    <property type="component" value="Unassembled WGS sequence"/>
</dbReference>
<organism evidence="2 3">
    <name type="scientific">Nonomuraea mangrovi</name>
    <dbReference type="NCBI Taxonomy" id="2316207"/>
    <lineage>
        <taxon>Bacteria</taxon>
        <taxon>Bacillati</taxon>
        <taxon>Actinomycetota</taxon>
        <taxon>Actinomycetes</taxon>
        <taxon>Streptosporangiales</taxon>
        <taxon>Streptosporangiaceae</taxon>
        <taxon>Nonomuraea</taxon>
    </lineage>
</organism>
<protein>
    <recommendedName>
        <fullName evidence="4">DUF11 domain-containing protein</fullName>
    </recommendedName>
</protein>
<dbReference type="EMBL" id="JBHUFV010000055">
    <property type="protein sequence ID" value="MFD1937154.1"/>
    <property type="molecule type" value="Genomic_DNA"/>
</dbReference>
<keyword evidence="3" id="KW-1185">Reference proteome</keyword>
<accession>A0ABW4T9U3</accession>
<evidence type="ECO:0000313" key="2">
    <source>
        <dbReference type="EMBL" id="MFD1937154.1"/>
    </source>
</evidence>
<feature type="chain" id="PRO_5046636831" description="DUF11 domain-containing protein" evidence="1">
    <location>
        <begin position="27"/>
        <end position="189"/>
    </location>
</feature>
<sequence length="189" mass="19741">MRRIASFMLAAPLAGALAFTAAPVSAAPTAPVAAVAAAKSAADPFSVFDVKLTATKKAKAGGKIRYTITAVNTGPHEATAGTWFVGGLFPKGVDLRKISYRTSVDDTACELIKRELFCVLPATVKKGESIAMVFDAKLTKKAAGSQKAVLGVVSYNVETGMENLSKEELDRLGVPGFGYVKSATTKVVR</sequence>
<evidence type="ECO:0000313" key="3">
    <source>
        <dbReference type="Proteomes" id="UP001597368"/>
    </source>
</evidence>
<proteinExistence type="predicted"/>
<reference evidence="3" key="1">
    <citation type="journal article" date="2019" name="Int. J. Syst. Evol. Microbiol.">
        <title>The Global Catalogue of Microorganisms (GCM) 10K type strain sequencing project: providing services to taxonomists for standard genome sequencing and annotation.</title>
        <authorList>
            <consortium name="The Broad Institute Genomics Platform"/>
            <consortium name="The Broad Institute Genome Sequencing Center for Infectious Disease"/>
            <person name="Wu L."/>
            <person name="Ma J."/>
        </authorList>
    </citation>
    <scope>NUCLEOTIDE SEQUENCE [LARGE SCALE GENOMIC DNA]</scope>
    <source>
        <strain evidence="3">ICMP 6774ER</strain>
    </source>
</reference>
<keyword evidence="1" id="KW-0732">Signal</keyword>
<name>A0ABW4T9U3_9ACTN</name>
<comment type="caution">
    <text evidence="2">The sequence shown here is derived from an EMBL/GenBank/DDBJ whole genome shotgun (WGS) entry which is preliminary data.</text>
</comment>
<evidence type="ECO:0008006" key="4">
    <source>
        <dbReference type="Google" id="ProtNLM"/>
    </source>
</evidence>
<feature type="signal peptide" evidence="1">
    <location>
        <begin position="1"/>
        <end position="26"/>
    </location>
</feature>